<dbReference type="Proteomes" id="UP000621670">
    <property type="component" value="Unassembled WGS sequence"/>
</dbReference>
<name>A0ABR7JJI2_9FLAO</name>
<keyword evidence="2" id="KW-1185">Reference proteome</keyword>
<organism evidence="1 2">
    <name type="scientific">Flavobacterium turcicum</name>
    <dbReference type="NCBI Taxonomy" id="2764718"/>
    <lineage>
        <taxon>Bacteria</taxon>
        <taxon>Pseudomonadati</taxon>
        <taxon>Bacteroidota</taxon>
        <taxon>Flavobacteriia</taxon>
        <taxon>Flavobacteriales</taxon>
        <taxon>Flavobacteriaceae</taxon>
        <taxon>Flavobacterium</taxon>
    </lineage>
</organism>
<evidence type="ECO:0000313" key="2">
    <source>
        <dbReference type="Proteomes" id="UP000621670"/>
    </source>
</evidence>
<sequence length="208" mass="25090">MEKRNLKIIFAFLICIPCFCQTSPENFLIELREKKIDTICVFDDYSVGSVKLYSEETINDYCEFEPTYFFWKENNKTLLTKKDSCFEYSTIEINADKIWKDYFENERAITIEKVKHYQFIDIENGKKRILTKMRDHSHHQNFKIIVKEKITEKRFDDFDLLKSADSDGKEENMNYKYNLDLKSKTLINEIAKLVMKYERLIAKKRFNK</sequence>
<reference evidence="1 2" key="1">
    <citation type="submission" date="2020-08" db="EMBL/GenBank/DDBJ databases">
        <title>Description of novel Flavobacterium F-400 isolate.</title>
        <authorList>
            <person name="Saticioglu I."/>
            <person name="Duman M."/>
            <person name="Altun S."/>
        </authorList>
    </citation>
    <scope>NUCLEOTIDE SEQUENCE [LARGE SCALE GENOMIC DNA]</scope>
    <source>
        <strain evidence="1 2">F-400</strain>
    </source>
</reference>
<accession>A0ABR7JJI2</accession>
<gene>
    <name evidence="1" type="ORF">H8R26_14615</name>
</gene>
<comment type="caution">
    <text evidence="1">The sequence shown here is derived from an EMBL/GenBank/DDBJ whole genome shotgun (WGS) entry which is preliminary data.</text>
</comment>
<protein>
    <submittedName>
        <fullName evidence="1">Uncharacterized protein</fullName>
    </submittedName>
</protein>
<evidence type="ECO:0000313" key="1">
    <source>
        <dbReference type="EMBL" id="MBC5864658.1"/>
    </source>
</evidence>
<dbReference type="RefSeq" id="WP_166139156.1">
    <property type="nucleotide sequence ID" value="NZ_JAAOBY010000014.1"/>
</dbReference>
<dbReference type="EMBL" id="JACRUM010000015">
    <property type="protein sequence ID" value="MBC5864658.1"/>
    <property type="molecule type" value="Genomic_DNA"/>
</dbReference>
<proteinExistence type="predicted"/>